<accession>A0A969WD41</accession>
<dbReference type="PROSITE" id="PS50297">
    <property type="entry name" value="ANK_REP_REGION"/>
    <property type="match status" value="1"/>
</dbReference>
<dbReference type="Pfam" id="PF12796">
    <property type="entry name" value="Ank_2"/>
    <property type="match status" value="1"/>
</dbReference>
<dbReference type="Gene3D" id="1.25.40.20">
    <property type="entry name" value="Ankyrin repeat-containing domain"/>
    <property type="match status" value="1"/>
</dbReference>
<dbReference type="PANTHER" id="PTHR24179">
    <property type="entry name" value="PROTEIN PHOSPHATASE 1 REGULATORY SUBUNIT 12"/>
    <property type="match status" value="1"/>
</dbReference>
<reference evidence="3" key="1">
    <citation type="submission" date="2020-03" db="EMBL/GenBank/DDBJ databases">
        <title>Solimonas marina sp. nov., isolated from deep seawater of the Pacific Ocean.</title>
        <authorList>
            <person name="Liu X."/>
            <person name="Lai Q."/>
            <person name="Sun F."/>
            <person name="Gai Y."/>
            <person name="Li G."/>
            <person name="Shao Z."/>
        </authorList>
    </citation>
    <scope>NUCLEOTIDE SEQUENCE</scope>
    <source>
        <strain evidence="3">C16B3</strain>
    </source>
</reference>
<dbReference type="RefSeq" id="WP_168148524.1">
    <property type="nucleotide sequence ID" value="NZ_JAAVXB010000007.1"/>
</dbReference>
<comment type="caution">
    <text evidence="3">The sequence shown here is derived from an EMBL/GenBank/DDBJ whole genome shotgun (WGS) entry which is preliminary data.</text>
</comment>
<dbReference type="InterPro" id="IPR051226">
    <property type="entry name" value="PP1_Regulatory_Subunit"/>
</dbReference>
<keyword evidence="2" id="KW-0040">ANK repeat</keyword>
<evidence type="ECO:0000256" key="2">
    <source>
        <dbReference type="PROSITE-ProRule" id="PRU00023"/>
    </source>
</evidence>
<dbReference type="EMBL" id="JAAVXB010000007">
    <property type="protein sequence ID" value="NKF23191.1"/>
    <property type="molecule type" value="Genomic_DNA"/>
</dbReference>
<dbReference type="SUPFAM" id="SSF48403">
    <property type="entry name" value="Ankyrin repeat"/>
    <property type="match status" value="1"/>
</dbReference>
<feature type="repeat" description="ANK" evidence="2">
    <location>
        <begin position="65"/>
        <end position="97"/>
    </location>
</feature>
<dbReference type="InterPro" id="IPR002110">
    <property type="entry name" value="Ankyrin_rpt"/>
</dbReference>
<evidence type="ECO:0000256" key="1">
    <source>
        <dbReference type="ARBA" id="ARBA00022737"/>
    </source>
</evidence>
<dbReference type="PROSITE" id="PS50088">
    <property type="entry name" value="ANK_REPEAT"/>
    <property type="match status" value="2"/>
</dbReference>
<sequence>MYANLKDLLQGVKSAPDFSGVNFTTINDTNAFGDNALHCVCVWGDLNAAKLLVGSGINIDQKGEGGFTPLNVALEFGYTELANYLISSGADTSVIGAEFKYDPAKDRRHMADLNSKIDELKSKIKSDCKGTDGA</sequence>
<dbReference type="AlphaFoldDB" id="A0A969WD41"/>
<organism evidence="3 4">
    <name type="scientific">Solimonas marina</name>
    <dbReference type="NCBI Taxonomy" id="2714601"/>
    <lineage>
        <taxon>Bacteria</taxon>
        <taxon>Pseudomonadati</taxon>
        <taxon>Pseudomonadota</taxon>
        <taxon>Gammaproteobacteria</taxon>
        <taxon>Nevskiales</taxon>
        <taxon>Nevskiaceae</taxon>
        <taxon>Solimonas</taxon>
    </lineage>
</organism>
<dbReference type="GO" id="GO:0005737">
    <property type="term" value="C:cytoplasm"/>
    <property type="evidence" value="ECO:0007669"/>
    <property type="project" value="TreeGrafter"/>
</dbReference>
<name>A0A969WD41_9GAMM</name>
<dbReference type="Proteomes" id="UP000653472">
    <property type="component" value="Unassembled WGS sequence"/>
</dbReference>
<dbReference type="PANTHER" id="PTHR24179:SF27">
    <property type="entry name" value="PROTEIN PHOSPHATASE 1 REGULATORY SUBUNIT 12C"/>
    <property type="match status" value="1"/>
</dbReference>
<evidence type="ECO:0000313" key="3">
    <source>
        <dbReference type="EMBL" id="NKF23191.1"/>
    </source>
</evidence>
<gene>
    <name evidence="3" type="ORF">G7Y82_12780</name>
</gene>
<dbReference type="GO" id="GO:0004857">
    <property type="term" value="F:enzyme inhibitor activity"/>
    <property type="evidence" value="ECO:0007669"/>
    <property type="project" value="TreeGrafter"/>
</dbReference>
<keyword evidence="1" id="KW-0677">Repeat</keyword>
<evidence type="ECO:0000313" key="4">
    <source>
        <dbReference type="Proteomes" id="UP000653472"/>
    </source>
</evidence>
<protein>
    <submittedName>
        <fullName evidence="3">Ankyrin repeat domain-containing protein</fullName>
    </submittedName>
</protein>
<dbReference type="SMART" id="SM00248">
    <property type="entry name" value="ANK"/>
    <property type="match status" value="2"/>
</dbReference>
<keyword evidence="4" id="KW-1185">Reference proteome</keyword>
<dbReference type="GO" id="GO:0019208">
    <property type="term" value="F:phosphatase regulator activity"/>
    <property type="evidence" value="ECO:0007669"/>
    <property type="project" value="TreeGrafter"/>
</dbReference>
<proteinExistence type="predicted"/>
<dbReference type="InterPro" id="IPR036770">
    <property type="entry name" value="Ankyrin_rpt-contain_sf"/>
</dbReference>
<feature type="repeat" description="ANK" evidence="2">
    <location>
        <begin position="32"/>
        <end position="64"/>
    </location>
</feature>